<accession>F2LW17</accession>
<protein>
    <recommendedName>
        <fullName evidence="10">1-deoxy-D-xylulose-5-phosphate synthase</fullName>
        <ecNumber evidence="10">2.2.1.7</ecNumber>
    </recommendedName>
    <alternativeName>
        <fullName evidence="10">1-deoxyxylulose-5-phosphate synthase</fullName>
        <shortName evidence="10">DXP synthase</shortName>
        <shortName evidence="10">DXPS</shortName>
    </alternativeName>
</protein>
<sequence>MLLEKVNYPSDLKKLSVKELEILADEVREYIIRNVSKTGGHLASSLGAVELTIALHYVFETPEDKLVWDVGHQTYAHKIITGRKDRFPTLRQYGGLSGFPKREESPYDTFNVGHAGTSISAALGMALGRDLTNSSDHVVAIIGDGSLSCGIAYEGLDNAGYIDTDLVVVVNDNNMSISPSLGSLSAYLSKKMSGPIYNRLRDEVEKVIESLPLPKEPTLKIARKLEESFKFFSPGLLFEELGFKYFGPLNGHKLEDLIKIFENVKKLRGPILIHVVTKKGKGYKPAEDNPSLFHGIGKFDVESGEPIKSKTVKKNCSSVFGDKVVEIMRKRDDVVAITAAMLLGTGLQKAKNEFPDRVYDVGIAEQHAVTMAGGLSIKGIKPIVAIYSTFLQRAYDQIIHDIALQNLPVIFAIDRAGIVGDDGETHQGVFDISYLRAVPNMTIIAPKDSYELEKVLEFAVDYNDGPVAVRYPRGTCATIDERYRIEKIEIGKWQTLKKAENDDVAILAVGNCNEVALKVEEELAKSNVGVTIVNALFVKPMDYELLRNLSKYKVVVTIEENVKLGGFGEAVASFFMEEGIGVKFRSFALPDIFIEHGSQEILRDKYGLSARKISEYILHLTS</sequence>
<name>F2LW17_HIPMA</name>
<dbReference type="InterPro" id="IPR033248">
    <property type="entry name" value="Transketolase_C"/>
</dbReference>
<evidence type="ECO:0000256" key="3">
    <source>
        <dbReference type="ARBA" id="ARBA00011738"/>
    </source>
</evidence>
<dbReference type="InParanoid" id="F2LW17"/>
<dbReference type="Pfam" id="PF02780">
    <property type="entry name" value="Transketolase_C"/>
    <property type="match status" value="1"/>
</dbReference>
<evidence type="ECO:0000256" key="7">
    <source>
        <dbReference type="ARBA" id="ARBA00022977"/>
    </source>
</evidence>
<feature type="binding site" evidence="10">
    <location>
        <position position="173"/>
    </location>
    <ligand>
        <name>thiamine diphosphate</name>
        <dbReference type="ChEBI" id="CHEBI:58937"/>
    </ligand>
</feature>
<dbReference type="GO" id="GO:0030976">
    <property type="term" value="F:thiamine pyrophosphate binding"/>
    <property type="evidence" value="ECO:0007669"/>
    <property type="project" value="UniProtKB-UniRule"/>
</dbReference>
<dbReference type="InterPro" id="IPR020826">
    <property type="entry name" value="Transketolase_BS"/>
</dbReference>
<keyword evidence="4 10" id="KW-0808">Transferase</keyword>
<dbReference type="SMART" id="SM00861">
    <property type="entry name" value="Transket_pyr"/>
    <property type="match status" value="1"/>
</dbReference>
<feature type="domain" description="Transketolase-like pyrimidine-binding" evidence="11">
    <location>
        <begin position="314"/>
        <end position="479"/>
    </location>
</feature>
<evidence type="ECO:0000256" key="1">
    <source>
        <dbReference type="ARBA" id="ARBA00004980"/>
    </source>
</evidence>
<dbReference type="KEGG" id="hmr:Hipma_0985"/>
<dbReference type="CDD" id="cd02007">
    <property type="entry name" value="TPP_DXS"/>
    <property type="match status" value="1"/>
</dbReference>
<dbReference type="NCBIfam" id="TIGR00204">
    <property type="entry name" value="dxs"/>
    <property type="match status" value="1"/>
</dbReference>
<comment type="cofactor">
    <cofactor evidence="10">
        <name>Mg(2+)</name>
        <dbReference type="ChEBI" id="CHEBI:18420"/>
    </cofactor>
    <text evidence="10">Binds 1 Mg(2+) ion per subunit.</text>
</comment>
<comment type="pathway">
    <text evidence="1 10">Metabolic intermediate biosynthesis; 1-deoxy-D-xylulose 5-phosphate biosynthesis; 1-deoxy-D-xylulose 5-phosphate from D-glyceraldehyde 3-phosphate and pyruvate: step 1/1.</text>
</comment>
<proteinExistence type="inferred from homology"/>
<comment type="cofactor">
    <cofactor evidence="10">
        <name>thiamine diphosphate</name>
        <dbReference type="ChEBI" id="CHEBI:58937"/>
    </cofactor>
    <text evidence="10">Binds 1 thiamine pyrophosphate per subunit.</text>
</comment>
<dbReference type="Proteomes" id="UP000008139">
    <property type="component" value="Chromosome"/>
</dbReference>
<keyword evidence="7 10" id="KW-0784">Thiamine biosynthesis</keyword>
<dbReference type="OrthoDB" id="9803371at2"/>
<dbReference type="NCBIfam" id="NF003933">
    <property type="entry name" value="PRK05444.2-2"/>
    <property type="match status" value="1"/>
</dbReference>
<dbReference type="EC" id="2.2.1.7" evidence="10"/>
<feature type="binding site" evidence="10">
    <location>
        <position position="173"/>
    </location>
    <ligand>
        <name>Mg(2+)</name>
        <dbReference type="ChEBI" id="CHEBI:18420"/>
    </ligand>
</feature>
<dbReference type="eggNOG" id="COG1154">
    <property type="taxonomic scope" value="Bacteria"/>
</dbReference>
<dbReference type="RefSeq" id="WP_013681990.1">
    <property type="nucleotide sequence ID" value="NC_015318.1"/>
</dbReference>
<reference evidence="13" key="2">
    <citation type="submission" date="2011-03" db="EMBL/GenBank/DDBJ databases">
        <title>The complete genome of Hippea maritima DSM 10411.</title>
        <authorList>
            <consortium name="US DOE Joint Genome Institute (JGI-PGF)"/>
            <person name="Lucas S."/>
            <person name="Copeland A."/>
            <person name="Lapidus A."/>
            <person name="Bruce D."/>
            <person name="Goodwin L."/>
            <person name="Pitluck S."/>
            <person name="Peters L."/>
            <person name="Kyrpides N."/>
            <person name="Mavromatis K."/>
            <person name="Pagani I."/>
            <person name="Ivanova N."/>
            <person name="Mikhailova N."/>
            <person name="Lu M."/>
            <person name="Detter J.C."/>
            <person name="Tapia R."/>
            <person name="Han C."/>
            <person name="Land M."/>
            <person name="Hauser L."/>
            <person name="Markowitz V."/>
            <person name="Cheng J.-F."/>
            <person name="Hugenholtz P."/>
            <person name="Woyke T."/>
            <person name="Wu D."/>
            <person name="Spring S."/>
            <person name="Schroeder M."/>
            <person name="Brambilla E."/>
            <person name="Klenk H.-P."/>
            <person name="Eisen J.A."/>
        </authorList>
    </citation>
    <scope>NUCLEOTIDE SEQUENCE [LARGE SCALE GENOMIC DNA]</scope>
    <source>
        <strain evidence="13">ATCC 700847 / DSM 10411 / MH2</strain>
    </source>
</reference>
<dbReference type="STRING" id="760142.Hipma_0985"/>
<dbReference type="PANTHER" id="PTHR43322">
    <property type="entry name" value="1-D-DEOXYXYLULOSE 5-PHOSPHATE SYNTHASE-RELATED"/>
    <property type="match status" value="1"/>
</dbReference>
<dbReference type="Pfam" id="PF13292">
    <property type="entry name" value="DXP_synthase_N"/>
    <property type="match status" value="1"/>
</dbReference>
<dbReference type="UniPathway" id="UPA00064">
    <property type="reaction ID" value="UER00091"/>
</dbReference>
<evidence type="ECO:0000256" key="5">
    <source>
        <dbReference type="ARBA" id="ARBA00022723"/>
    </source>
</evidence>
<evidence type="ECO:0000313" key="12">
    <source>
        <dbReference type="EMBL" id="AEA33951.1"/>
    </source>
</evidence>
<comment type="subunit">
    <text evidence="3 10">Homodimer.</text>
</comment>
<dbReference type="HOGENOM" id="CLU_009227_1_4_7"/>
<keyword evidence="8 10" id="KW-0786">Thiamine pyrophosphate</keyword>
<dbReference type="Pfam" id="PF02779">
    <property type="entry name" value="Transket_pyr"/>
    <property type="match status" value="1"/>
</dbReference>
<dbReference type="InterPro" id="IPR029061">
    <property type="entry name" value="THDP-binding"/>
</dbReference>
<dbReference type="HAMAP" id="MF_00315">
    <property type="entry name" value="DXP_synth"/>
    <property type="match status" value="1"/>
</dbReference>
<dbReference type="GO" id="GO:0009228">
    <property type="term" value="P:thiamine biosynthetic process"/>
    <property type="evidence" value="ECO:0007669"/>
    <property type="project" value="UniProtKB-UniRule"/>
</dbReference>
<dbReference type="InterPro" id="IPR005475">
    <property type="entry name" value="Transketolase-like_Pyr-bd"/>
</dbReference>
<comment type="catalytic activity">
    <reaction evidence="10">
        <text>D-glyceraldehyde 3-phosphate + pyruvate + H(+) = 1-deoxy-D-xylulose 5-phosphate + CO2</text>
        <dbReference type="Rhea" id="RHEA:12605"/>
        <dbReference type="ChEBI" id="CHEBI:15361"/>
        <dbReference type="ChEBI" id="CHEBI:15378"/>
        <dbReference type="ChEBI" id="CHEBI:16526"/>
        <dbReference type="ChEBI" id="CHEBI:57792"/>
        <dbReference type="ChEBI" id="CHEBI:59776"/>
        <dbReference type="EC" id="2.2.1.7"/>
    </reaction>
</comment>
<dbReference type="AlphaFoldDB" id="F2LW17"/>
<dbReference type="InterPro" id="IPR005477">
    <property type="entry name" value="Dxylulose-5-P_synthase"/>
</dbReference>
<feature type="binding site" evidence="10">
    <location>
        <begin position="113"/>
        <end position="115"/>
    </location>
    <ligand>
        <name>thiamine diphosphate</name>
        <dbReference type="ChEBI" id="CHEBI:58937"/>
    </ligand>
</feature>
<dbReference type="GO" id="GO:0016114">
    <property type="term" value="P:terpenoid biosynthetic process"/>
    <property type="evidence" value="ECO:0007669"/>
    <property type="project" value="UniProtKB-UniRule"/>
</dbReference>
<evidence type="ECO:0000256" key="8">
    <source>
        <dbReference type="ARBA" id="ARBA00023052"/>
    </source>
</evidence>
<feature type="binding site" evidence="10">
    <location>
        <position position="283"/>
    </location>
    <ligand>
        <name>thiamine diphosphate</name>
        <dbReference type="ChEBI" id="CHEBI:58937"/>
    </ligand>
</feature>
<gene>
    <name evidence="10" type="primary">dxs</name>
    <name evidence="12" type="ordered locus">Hipma_0985</name>
</gene>
<dbReference type="Gene3D" id="3.40.50.920">
    <property type="match status" value="1"/>
</dbReference>
<dbReference type="PROSITE" id="PS00802">
    <property type="entry name" value="TRANSKETOLASE_2"/>
    <property type="match status" value="1"/>
</dbReference>
<dbReference type="GO" id="GO:0005829">
    <property type="term" value="C:cytosol"/>
    <property type="evidence" value="ECO:0007669"/>
    <property type="project" value="TreeGrafter"/>
</dbReference>
<evidence type="ECO:0000313" key="13">
    <source>
        <dbReference type="Proteomes" id="UP000008139"/>
    </source>
</evidence>
<evidence type="ECO:0000256" key="10">
    <source>
        <dbReference type="HAMAP-Rule" id="MF_00315"/>
    </source>
</evidence>
<evidence type="ECO:0000256" key="9">
    <source>
        <dbReference type="ARBA" id="ARBA00023229"/>
    </source>
</evidence>
<dbReference type="FunFam" id="3.40.50.970:FF:000005">
    <property type="entry name" value="1-deoxy-D-xylulose-5-phosphate synthase"/>
    <property type="match status" value="1"/>
</dbReference>
<evidence type="ECO:0000256" key="6">
    <source>
        <dbReference type="ARBA" id="ARBA00022842"/>
    </source>
</evidence>
<dbReference type="FunCoup" id="F2LW17">
    <property type="interactions" value="436"/>
</dbReference>
<dbReference type="SUPFAM" id="SSF52922">
    <property type="entry name" value="TK C-terminal domain-like"/>
    <property type="match status" value="1"/>
</dbReference>
<dbReference type="InterPro" id="IPR009014">
    <property type="entry name" value="Transketo_C/PFOR_II"/>
</dbReference>
<dbReference type="EMBL" id="CP002606">
    <property type="protein sequence ID" value="AEA33951.1"/>
    <property type="molecule type" value="Genomic_DNA"/>
</dbReference>
<feature type="binding site" evidence="10">
    <location>
        <begin position="145"/>
        <end position="146"/>
    </location>
    <ligand>
        <name>thiamine diphosphate</name>
        <dbReference type="ChEBI" id="CHEBI:58937"/>
    </ligand>
</feature>
<dbReference type="SUPFAM" id="SSF52518">
    <property type="entry name" value="Thiamin diphosphate-binding fold (THDP-binding)"/>
    <property type="match status" value="2"/>
</dbReference>
<keyword evidence="5 10" id="KW-0479">Metal-binding</keyword>
<dbReference type="GO" id="GO:0000287">
    <property type="term" value="F:magnesium ion binding"/>
    <property type="evidence" value="ECO:0007669"/>
    <property type="project" value="UniProtKB-UniRule"/>
</dbReference>
<comment type="similarity">
    <text evidence="2 10">Belongs to the transketolase family. DXPS subfamily.</text>
</comment>
<feature type="binding site" evidence="10">
    <location>
        <position position="144"/>
    </location>
    <ligand>
        <name>Mg(2+)</name>
        <dbReference type="ChEBI" id="CHEBI:18420"/>
    </ligand>
</feature>
<dbReference type="GO" id="GO:0019288">
    <property type="term" value="P:isopentenyl diphosphate biosynthetic process, methylerythritol 4-phosphate pathway"/>
    <property type="evidence" value="ECO:0007669"/>
    <property type="project" value="TreeGrafter"/>
</dbReference>
<keyword evidence="13" id="KW-1185">Reference proteome</keyword>
<evidence type="ECO:0000256" key="4">
    <source>
        <dbReference type="ARBA" id="ARBA00022679"/>
    </source>
</evidence>
<evidence type="ECO:0000259" key="11">
    <source>
        <dbReference type="SMART" id="SM00861"/>
    </source>
</evidence>
<feature type="binding site" evidence="10">
    <location>
        <position position="365"/>
    </location>
    <ligand>
        <name>thiamine diphosphate</name>
        <dbReference type="ChEBI" id="CHEBI:58937"/>
    </ligand>
</feature>
<dbReference type="CDD" id="cd07033">
    <property type="entry name" value="TPP_PYR_DXS_TK_like"/>
    <property type="match status" value="1"/>
</dbReference>
<evidence type="ECO:0000256" key="2">
    <source>
        <dbReference type="ARBA" id="ARBA00011081"/>
    </source>
</evidence>
<feature type="binding site" evidence="10">
    <location>
        <position position="72"/>
    </location>
    <ligand>
        <name>thiamine diphosphate</name>
        <dbReference type="ChEBI" id="CHEBI:58937"/>
    </ligand>
</feature>
<keyword evidence="9 10" id="KW-0414">Isoprene biosynthesis</keyword>
<dbReference type="GO" id="GO:0008661">
    <property type="term" value="F:1-deoxy-D-xylulose-5-phosphate synthase activity"/>
    <property type="evidence" value="ECO:0007669"/>
    <property type="project" value="UniProtKB-UniRule"/>
</dbReference>
<organism evidence="12 13">
    <name type="scientific">Hippea maritima (strain ATCC 700847 / DSM 10411 / MH2)</name>
    <dbReference type="NCBI Taxonomy" id="760142"/>
    <lineage>
        <taxon>Bacteria</taxon>
        <taxon>Pseudomonadati</taxon>
        <taxon>Campylobacterota</taxon>
        <taxon>Desulfurellia</taxon>
        <taxon>Desulfurellales</taxon>
        <taxon>Hippeaceae</taxon>
        <taxon>Hippea</taxon>
    </lineage>
</organism>
<keyword evidence="6 10" id="KW-0460">Magnesium</keyword>
<dbReference type="Gene3D" id="3.40.50.970">
    <property type="match status" value="2"/>
</dbReference>
<reference evidence="12 13" key="1">
    <citation type="journal article" date="2011" name="Stand. Genomic Sci.">
        <title>Complete genome sequence of the thermophilic sulfur-reducer Hippea maritima type strain (MH(2)).</title>
        <authorList>
            <person name="Huntemann M."/>
            <person name="Lu M."/>
            <person name="Nolan M."/>
            <person name="Lapidus A."/>
            <person name="Lucas S."/>
            <person name="Hammon N."/>
            <person name="Deshpande S."/>
            <person name="Cheng J.F."/>
            <person name="Tapia R."/>
            <person name="Han C."/>
            <person name="Goodwin L."/>
            <person name="Pitluck S."/>
            <person name="Liolios K."/>
            <person name="Pagani I."/>
            <person name="Ivanova N."/>
            <person name="Ovchinikova G."/>
            <person name="Pati A."/>
            <person name="Chen A."/>
            <person name="Palaniappan K."/>
            <person name="Land M."/>
            <person name="Hauser L."/>
            <person name="Jeffries C.D."/>
            <person name="Detter J.C."/>
            <person name="Brambilla E.M."/>
            <person name="Rohde M."/>
            <person name="Spring S."/>
            <person name="Goker M."/>
            <person name="Woyke T."/>
            <person name="Bristow J."/>
            <person name="Eisen J.A."/>
            <person name="Markowitz V."/>
            <person name="Hugenholtz P."/>
            <person name="Kyrpides N.C."/>
            <person name="Klenk H.P."/>
            <person name="Mavromatis K."/>
        </authorList>
    </citation>
    <scope>NUCLEOTIDE SEQUENCE [LARGE SCALE GENOMIC DNA]</scope>
    <source>
        <strain evidence="13">ATCC 700847 / DSM 10411 / MH2</strain>
    </source>
</reference>
<dbReference type="PANTHER" id="PTHR43322:SF5">
    <property type="entry name" value="1-DEOXY-D-XYLULOSE-5-PHOSPHATE SYNTHASE, CHLOROPLASTIC"/>
    <property type="match status" value="1"/>
</dbReference>
<comment type="function">
    <text evidence="10">Catalyzes the acyloin condensation reaction between C atoms 2 and 3 of pyruvate and glyceraldehyde 3-phosphate to yield 1-deoxy-D-xylulose-5-phosphate (DXP).</text>
</comment>